<dbReference type="Proteomes" id="UP000643525">
    <property type="component" value="Unassembled WGS sequence"/>
</dbReference>
<gene>
    <name evidence="5" type="ORF">H4W27_000696</name>
</gene>
<comment type="caution">
    <text evidence="5">The sequence shown here is derived from an EMBL/GenBank/DDBJ whole genome shotgun (WGS) entry which is preliminary data.</text>
</comment>
<comment type="similarity">
    <text evidence="2">Belongs to the TlyA family.</text>
</comment>
<keyword evidence="6" id="KW-1185">Reference proteome</keyword>
<evidence type="ECO:0000256" key="2">
    <source>
        <dbReference type="ARBA" id="ARBA00029460"/>
    </source>
</evidence>
<dbReference type="Pfam" id="PF01479">
    <property type="entry name" value="S4"/>
    <property type="match status" value="1"/>
</dbReference>
<organism evidence="5 6">
    <name type="scientific">Nesterenkonia lutea</name>
    <dbReference type="NCBI Taxonomy" id="272919"/>
    <lineage>
        <taxon>Bacteria</taxon>
        <taxon>Bacillati</taxon>
        <taxon>Actinomycetota</taxon>
        <taxon>Actinomycetes</taxon>
        <taxon>Micrococcales</taxon>
        <taxon>Micrococcaceae</taxon>
        <taxon>Nesterenkonia</taxon>
    </lineage>
</organism>
<keyword evidence="1 3" id="KW-0694">RNA-binding</keyword>
<dbReference type="PROSITE" id="PS50889">
    <property type="entry name" value="S4"/>
    <property type="match status" value="1"/>
</dbReference>
<evidence type="ECO:0000256" key="1">
    <source>
        <dbReference type="ARBA" id="ARBA00022884"/>
    </source>
</evidence>
<dbReference type="EC" id="2.1.1.226" evidence="5"/>
<dbReference type="RefSeq" id="WP_192594716.1">
    <property type="nucleotide sequence ID" value="NZ_BAAALJ010000001.1"/>
</dbReference>
<evidence type="ECO:0000256" key="3">
    <source>
        <dbReference type="PROSITE-ProRule" id="PRU00182"/>
    </source>
</evidence>
<keyword evidence="5" id="KW-0808">Transferase</keyword>
<dbReference type="InterPro" id="IPR029063">
    <property type="entry name" value="SAM-dependent_MTases_sf"/>
</dbReference>
<dbReference type="Pfam" id="PF01728">
    <property type="entry name" value="FtsJ"/>
    <property type="match status" value="1"/>
</dbReference>
<protein>
    <submittedName>
        <fullName evidence="5">23S rRNA (Cytidine1920-2'-O)/16S rRNA (Cytidine1409-2'-O)-methyltransferase</fullName>
        <ecNumber evidence="5">2.1.1.226</ecNumber>
        <ecNumber evidence="5">2.1.1.227</ecNumber>
    </submittedName>
</protein>
<keyword evidence="5" id="KW-0489">Methyltransferase</keyword>
<dbReference type="EC" id="2.1.1.227" evidence="5"/>
<proteinExistence type="inferred from homology"/>
<dbReference type="PIRSF" id="PIRSF005578">
    <property type="entry name" value="TlyA"/>
    <property type="match status" value="1"/>
</dbReference>
<dbReference type="SUPFAM" id="SSF53335">
    <property type="entry name" value="S-adenosyl-L-methionine-dependent methyltransferases"/>
    <property type="match status" value="1"/>
</dbReference>
<dbReference type="InterPro" id="IPR002942">
    <property type="entry name" value="S4_RNA-bd"/>
</dbReference>
<evidence type="ECO:0000313" key="6">
    <source>
        <dbReference type="Proteomes" id="UP000643525"/>
    </source>
</evidence>
<dbReference type="EMBL" id="JADBED010000001">
    <property type="protein sequence ID" value="MBE1523578.1"/>
    <property type="molecule type" value="Genomic_DNA"/>
</dbReference>
<evidence type="ECO:0000259" key="4">
    <source>
        <dbReference type="SMART" id="SM00363"/>
    </source>
</evidence>
<dbReference type="SMART" id="SM00363">
    <property type="entry name" value="S4"/>
    <property type="match status" value="1"/>
</dbReference>
<feature type="domain" description="RNA-binding S4" evidence="4">
    <location>
        <begin position="8"/>
        <end position="69"/>
    </location>
</feature>
<dbReference type="InterPro" id="IPR047048">
    <property type="entry name" value="TlyA"/>
</dbReference>
<dbReference type="SUPFAM" id="SSF55174">
    <property type="entry name" value="Alpha-L RNA-binding motif"/>
    <property type="match status" value="1"/>
</dbReference>
<dbReference type="Gene3D" id="3.10.290.10">
    <property type="entry name" value="RNA-binding S4 domain"/>
    <property type="match status" value="1"/>
</dbReference>
<reference evidence="5 6" key="1">
    <citation type="submission" date="2020-10" db="EMBL/GenBank/DDBJ databases">
        <title>Sequencing the genomes of 1000 actinobacteria strains.</title>
        <authorList>
            <person name="Klenk H.-P."/>
        </authorList>
    </citation>
    <scope>NUCLEOTIDE SEQUENCE [LARGE SCALE GENOMIC DNA]</scope>
    <source>
        <strain evidence="5 6">DSM 15666</strain>
    </source>
</reference>
<dbReference type="GO" id="GO:0008168">
    <property type="term" value="F:methyltransferase activity"/>
    <property type="evidence" value="ECO:0007669"/>
    <property type="project" value="UniProtKB-KW"/>
</dbReference>
<dbReference type="CDD" id="cd02440">
    <property type="entry name" value="AdoMet_MTases"/>
    <property type="match status" value="1"/>
</dbReference>
<name>A0ABR9JCD2_9MICC</name>
<dbReference type="InterPro" id="IPR036986">
    <property type="entry name" value="S4_RNA-bd_sf"/>
</dbReference>
<dbReference type="PANTHER" id="PTHR32319">
    <property type="entry name" value="BACTERIAL HEMOLYSIN-LIKE PROTEIN"/>
    <property type="match status" value="1"/>
</dbReference>
<dbReference type="InterPro" id="IPR004538">
    <property type="entry name" value="Hemolysin_A/TlyA"/>
</dbReference>
<dbReference type="GO" id="GO:0032259">
    <property type="term" value="P:methylation"/>
    <property type="evidence" value="ECO:0007669"/>
    <property type="project" value="UniProtKB-KW"/>
</dbReference>
<dbReference type="CDD" id="cd00165">
    <property type="entry name" value="S4"/>
    <property type="match status" value="1"/>
</dbReference>
<sequence>MNDAGSRLRLDKMLVARGLAPSRTRAAQLIAADQVTVDGAPVHKPAALIDESQHLQVRAQDPWVSRAAHKLVGALAASPQVTVQGARCLDAGASTGGFTQVLLHAGAREVVAVDVGHGQLHPDIAADPRVQNHEGLNLRHLSRGDLGDPFDLIVADLSFISLRLVLPALAAQTHQATDLLLMVKPQFEIGRGRLGRTGVVSSPALRREAVESVLHAAAAQQLSLVGVHRSTLTGQDGNAEFFLQLGRAELGTASSADAAQLISDRLGKVEFD</sequence>
<accession>A0ABR9JCD2</accession>
<dbReference type="Gene3D" id="3.40.50.150">
    <property type="entry name" value="Vaccinia Virus protein VP39"/>
    <property type="match status" value="1"/>
</dbReference>
<dbReference type="PANTHER" id="PTHR32319:SF0">
    <property type="entry name" value="BACTERIAL HEMOLYSIN-LIKE PROTEIN"/>
    <property type="match status" value="1"/>
</dbReference>
<evidence type="ECO:0000313" key="5">
    <source>
        <dbReference type="EMBL" id="MBE1523578.1"/>
    </source>
</evidence>
<dbReference type="InterPro" id="IPR002877">
    <property type="entry name" value="RNA_MeTrfase_FtsJ_dom"/>
</dbReference>